<dbReference type="EMBL" id="PYGF01000012">
    <property type="protein sequence ID" value="PSL01693.1"/>
    <property type="molecule type" value="Genomic_DNA"/>
</dbReference>
<reference evidence="1 2" key="1">
    <citation type="submission" date="2018-03" db="EMBL/GenBank/DDBJ databases">
        <title>Genomic Encyclopedia of Archaeal and Bacterial Type Strains, Phase II (KMG-II): from individual species to whole genera.</title>
        <authorList>
            <person name="Goeker M."/>
        </authorList>
    </citation>
    <scope>NUCLEOTIDE SEQUENCE [LARGE SCALE GENOMIC DNA]</scope>
    <source>
        <strain evidence="1 2">DSM 28057</strain>
    </source>
</reference>
<keyword evidence="2" id="KW-1185">Reference proteome</keyword>
<protein>
    <submittedName>
        <fullName evidence="1">Uncharacterized protein</fullName>
    </submittedName>
</protein>
<sequence>MRYTASVFFMCFNGNLFSPTAQTLKEIYKNGVFSLNRFGPIRWMKYTKGYSGIEKSNNLKEGIIVRDDTLSVGILILIFAEVFIRFWKNKPLTVADYNWTENYNKQFSVMSHLMLSYGVNELEIT</sequence>
<dbReference type="Proteomes" id="UP000240708">
    <property type="component" value="Unassembled WGS sequence"/>
</dbReference>
<comment type="caution">
    <text evidence="1">The sequence shown here is derived from an EMBL/GenBank/DDBJ whole genome shotgun (WGS) entry which is preliminary data.</text>
</comment>
<proteinExistence type="predicted"/>
<gene>
    <name evidence="1" type="ORF">CLV48_11236</name>
</gene>
<evidence type="ECO:0000313" key="2">
    <source>
        <dbReference type="Proteomes" id="UP000240708"/>
    </source>
</evidence>
<dbReference type="AlphaFoldDB" id="A0A2P8DWV3"/>
<accession>A0A2P8DWV3</accession>
<organism evidence="1 2">
    <name type="scientific">Cecembia rubra</name>
    <dbReference type="NCBI Taxonomy" id="1485585"/>
    <lineage>
        <taxon>Bacteria</taxon>
        <taxon>Pseudomonadati</taxon>
        <taxon>Bacteroidota</taxon>
        <taxon>Cytophagia</taxon>
        <taxon>Cytophagales</taxon>
        <taxon>Cyclobacteriaceae</taxon>
        <taxon>Cecembia</taxon>
    </lineage>
</organism>
<evidence type="ECO:0000313" key="1">
    <source>
        <dbReference type="EMBL" id="PSL01693.1"/>
    </source>
</evidence>
<name>A0A2P8DWV3_9BACT</name>